<protein>
    <recommendedName>
        <fullName evidence="4">Tetratricopeptide repeat protein</fullName>
    </recommendedName>
</protein>
<dbReference type="RefSeq" id="WP_192509652.1">
    <property type="nucleotide sequence ID" value="NZ_AQGV01000015.1"/>
</dbReference>
<dbReference type="Proteomes" id="UP000615755">
    <property type="component" value="Unassembled WGS sequence"/>
</dbReference>
<feature type="signal peptide" evidence="1">
    <location>
        <begin position="1"/>
        <end position="20"/>
    </location>
</feature>
<dbReference type="InterPro" id="IPR011990">
    <property type="entry name" value="TPR-like_helical_dom_sf"/>
</dbReference>
<evidence type="ECO:0000313" key="2">
    <source>
        <dbReference type="EMBL" id="MBE0370571.1"/>
    </source>
</evidence>
<evidence type="ECO:0000313" key="3">
    <source>
        <dbReference type="Proteomes" id="UP000615755"/>
    </source>
</evidence>
<evidence type="ECO:0000256" key="1">
    <source>
        <dbReference type="SAM" id="SignalP"/>
    </source>
</evidence>
<keyword evidence="1" id="KW-0732">Signal</keyword>
<gene>
    <name evidence="2" type="ORF">PAUR_b0635</name>
</gene>
<sequence length="215" mass="24024">MIRIYWALFIGLSFSTQAEASLDIHLRAIQQAWVVANYELFNSEQEEAFETLVSESQNLVINYPNSAESHIWHGIVQSSYAGAKGGIGALGLAKSAKVEFERAISINESALNGSALTSLGTLYSKVPGWPIGFGNDKKAVSYFKKSLLLNPTGLDINYFYGQFLYDERQYKQALDYLQTALLAPSREGREKADEYRKGEVAVLLQKINKKLKSKR</sequence>
<dbReference type="Gene3D" id="1.25.40.10">
    <property type="entry name" value="Tetratricopeptide repeat domain"/>
    <property type="match status" value="1"/>
</dbReference>
<reference evidence="2 3" key="1">
    <citation type="submission" date="2015-03" db="EMBL/GenBank/DDBJ databases">
        <title>Genome sequence of Pseudoalteromonas aurantia.</title>
        <authorList>
            <person name="Xie B.-B."/>
            <person name="Rong J.-C."/>
            <person name="Qin Q.-L."/>
            <person name="Zhang Y.-Z."/>
        </authorList>
    </citation>
    <scope>NUCLEOTIDE SEQUENCE [LARGE SCALE GENOMIC DNA]</scope>
    <source>
        <strain evidence="2 3">208</strain>
    </source>
</reference>
<dbReference type="SUPFAM" id="SSF48452">
    <property type="entry name" value="TPR-like"/>
    <property type="match status" value="1"/>
</dbReference>
<feature type="chain" id="PRO_5045203911" description="Tetratricopeptide repeat protein" evidence="1">
    <location>
        <begin position="21"/>
        <end position="215"/>
    </location>
</feature>
<comment type="caution">
    <text evidence="2">The sequence shown here is derived from an EMBL/GenBank/DDBJ whole genome shotgun (WGS) entry which is preliminary data.</text>
</comment>
<dbReference type="EMBL" id="AQGV01000015">
    <property type="protein sequence ID" value="MBE0370571.1"/>
    <property type="molecule type" value="Genomic_DNA"/>
</dbReference>
<name>A0ABR9EHW4_9GAMM</name>
<proteinExistence type="predicted"/>
<accession>A0ABR9EHW4</accession>
<evidence type="ECO:0008006" key="4">
    <source>
        <dbReference type="Google" id="ProtNLM"/>
    </source>
</evidence>
<organism evidence="2 3">
    <name type="scientific">Pseudoalteromonas aurantia 208</name>
    <dbReference type="NCBI Taxonomy" id="1314867"/>
    <lineage>
        <taxon>Bacteria</taxon>
        <taxon>Pseudomonadati</taxon>
        <taxon>Pseudomonadota</taxon>
        <taxon>Gammaproteobacteria</taxon>
        <taxon>Alteromonadales</taxon>
        <taxon>Pseudoalteromonadaceae</taxon>
        <taxon>Pseudoalteromonas</taxon>
    </lineage>
</organism>
<keyword evidence="3" id="KW-1185">Reference proteome</keyword>